<dbReference type="CDD" id="cd00207">
    <property type="entry name" value="fer2"/>
    <property type="match status" value="1"/>
</dbReference>
<dbReference type="Gene3D" id="2.40.30.10">
    <property type="entry name" value="Translation factors"/>
    <property type="match status" value="1"/>
</dbReference>
<keyword evidence="2" id="KW-0285">Flavoprotein</keyword>
<dbReference type="PROSITE" id="PS51085">
    <property type="entry name" value="2FE2S_FER_2"/>
    <property type="match status" value="1"/>
</dbReference>
<evidence type="ECO:0000259" key="9">
    <source>
        <dbReference type="PROSITE" id="PS51384"/>
    </source>
</evidence>
<keyword evidence="7" id="KW-0411">Iron-sulfur</keyword>
<evidence type="ECO:0000256" key="5">
    <source>
        <dbReference type="ARBA" id="ARBA00023002"/>
    </source>
</evidence>
<evidence type="ECO:0000313" key="10">
    <source>
        <dbReference type="EMBL" id="MFC5906004.1"/>
    </source>
</evidence>
<keyword evidence="6" id="KW-0408">Iron</keyword>
<dbReference type="SUPFAM" id="SSF52343">
    <property type="entry name" value="Ferredoxin reductase-like, C-terminal NADP-linked domain"/>
    <property type="match status" value="1"/>
</dbReference>
<dbReference type="InterPro" id="IPR017927">
    <property type="entry name" value="FAD-bd_FR_type"/>
</dbReference>
<dbReference type="PROSITE" id="PS51384">
    <property type="entry name" value="FAD_FR"/>
    <property type="match status" value="1"/>
</dbReference>
<dbReference type="SUPFAM" id="SSF63380">
    <property type="entry name" value="Riboflavin synthase domain-like"/>
    <property type="match status" value="1"/>
</dbReference>
<protein>
    <submittedName>
        <fullName evidence="10">PDR/VanB family oxidoreductase</fullName>
    </submittedName>
</protein>
<dbReference type="InterPro" id="IPR006058">
    <property type="entry name" value="2Fe2S_fd_BS"/>
</dbReference>
<reference evidence="11" key="1">
    <citation type="journal article" date="2019" name="Int. J. Syst. Evol. Microbiol.">
        <title>The Global Catalogue of Microorganisms (GCM) 10K type strain sequencing project: providing services to taxonomists for standard genome sequencing and annotation.</title>
        <authorList>
            <consortium name="The Broad Institute Genomics Platform"/>
            <consortium name="The Broad Institute Genome Sequencing Center for Infectious Disease"/>
            <person name="Wu L."/>
            <person name="Ma J."/>
        </authorList>
    </citation>
    <scope>NUCLEOTIDE SEQUENCE [LARGE SCALE GENOMIC DNA]</scope>
    <source>
        <strain evidence="11">JCM 4816</strain>
    </source>
</reference>
<accession>A0ABW1FX28</accession>
<dbReference type="PANTHER" id="PTHR47354">
    <property type="entry name" value="NADH OXIDOREDUCTASE HCR"/>
    <property type="match status" value="1"/>
</dbReference>
<dbReference type="Pfam" id="PF00175">
    <property type="entry name" value="NAD_binding_1"/>
    <property type="match status" value="1"/>
</dbReference>
<dbReference type="InterPro" id="IPR050415">
    <property type="entry name" value="MRET"/>
</dbReference>
<organism evidence="10 11">
    <name type="scientific">Streptacidiphilus monticola</name>
    <dbReference type="NCBI Taxonomy" id="2161674"/>
    <lineage>
        <taxon>Bacteria</taxon>
        <taxon>Bacillati</taxon>
        <taxon>Actinomycetota</taxon>
        <taxon>Actinomycetes</taxon>
        <taxon>Kitasatosporales</taxon>
        <taxon>Streptomycetaceae</taxon>
        <taxon>Streptacidiphilus</taxon>
    </lineage>
</organism>
<dbReference type="InterPro" id="IPR017938">
    <property type="entry name" value="Riboflavin_synthase-like_b-brl"/>
</dbReference>
<dbReference type="InterPro" id="IPR001041">
    <property type="entry name" value="2Fe-2S_ferredoxin-type"/>
</dbReference>
<evidence type="ECO:0000313" key="11">
    <source>
        <dbReference type="Proteomes" id="UP001596174"/>
    </source>
</evidence>
<dbReference type="PRINTS" id="PR00409">
    <property type="entry name" value="PHDIOXRDTASE"/>
</dbReference>
<feature type="domain" description="2Fe-2S ferredoxin-type" evidence="8">
    <location>
        <begin position="234"/>
        <end position="320"/>
    </location>
</feature>
<evidence type="ECO:0000259" key="8">
    <source>
        <dbReference type="PROSITE" id="PS51085"/>
    </source>
</evidence>
<dbReference type="PANTHER" id="PTHR47354:SF1">
    <property type="entry name" value="CARNITINE MONOOXYGENASE REDUCTASE SUBUNIT"/>
    <property type="match status" value="1"/>
</dbReference>
<dbReference type="SUPFAM" id="SSF54292">
    <property type="entry name" value="2Fe-2S ferredoxin-like"/>
    <property type="match status" value="1"/>
</dbReference>
<keyword evidence="11" id="KW-1185">Reference proteome</keyword>
<comment type="caution">
    <text evidence="10">The sequence shown here is derived from an EMBL/GenBank/DDBJ whole genome shotgun (WGS) entry which is preliminary data.</text>
</comment>
<comment type="cofactor">
    <cofactor evidence="1">
        <name>FAD</name>
        <dbReference type="ChEBI" id="CHEBI:57692"/>
    </cofactor>
</comment>
<dbReference type="RefSeq" id="WP_380578997.1">
    <property type="nucleotide sequence ID" value="NZ_JBHSQJ010000007.1"/>
</dbReference>
<dbReference type="InterPro" id="IPR012675">
    <property type="entry name" value="Beta-grasp_dom_sf"/>
</dbReference>
<dbReference type="CDD" id="cd06185">
    <property type="entry name" value="PDR_like"/>
    <property type="match status" value="1"/>
</dbReference>
<keyword evidence="5" id="KW-0560">Oxidoreductase</keyword>
<dbReference type="InterPro" id="IPR036010">
    <property type="entry name" value="2Fe-2S_ferredoxin-like_sf"/>
</dbReference>
<dbReference type="InterPro" id="IPR039261">
    <property type="entry name" value="FNR_nucleotide-bd"/>
</dbReference>
<evidence type="ECO:0000256" key="6">
    <source>
        <dbReference type="ARBA" id="ARBA00023004"/>
    </source>
</evidence>
<keyword evidence="4" id="KW-0479">Metal-binding</keyword>
<evidence type="ECO:0000256" key="2">
    <source>
        <dbReference type="ARBA" id="ARBA00022630"/>
    </source>
</evidence>
<proteinExistence type="predicted"/>
<dbReference type="EMBL" id="JBHSQJ010000007">
    <property type="protein sequence ID" value="MFC5906004.1"/>
    <property type="molecule type" value="Genomic_DNA"/>
</dbReference>
<dbReference type="Gene3D" id="3.10.20.30">
    <property type="match status" value="1"/>
</dbReference>
<feature type="domain" description="FAD-binding FR-type" evidence="9">
    <location>
        <begin position="5"/>
        <end position="108"/>
    </location>
</feature>
<evidence type="ECO:0000256" key="3">
    <source>
        <dbReference type="ARBA" id="ARBA00022714"/>
    </source>
</evidence>
<evidence type="ECO:0000256" key="1">
    <source>
        <dbReference type="ARBA" id="ARBA00001974"/>
    </source>
</evidence>
<dbReference type="Gene3D" id="3.40.50.80">
    <property type="entry name" value="Nucleotide-binding domain of ferredoxin-NADP reductase (FNR) module"/>
    <property type="match status" value="1"/>
</dbReference>
<gene>
    <name evidence="10" type="ORF">ACFP3V_02050</name>
</gene>
<dbReference type="Proteomes" id="UP001596174">
    <property type="component" value="Unassembled WGS sequence"/>
</dbReference>
<keyword evidence="3" id="KW-0001">2Fe-2S</keyword>
<dbReference type="Pfam" id="PF00111">
    <property type="entry name" value="Fer2"/>
    <property type="match status" value="1"/>
</dbReference>
<dbReference type="InterPro" id="IPR001433">
    <property type="entry name" value="OxRdtase_FAD/NAD-bd"/>
</dbReference>
<evidence type="ECO:0000256" key="7">
    <source>
        <dbReference type="ARBA" id="ARBA00023014"/>
    </source>
</evidence>
<evidence type="ECO:0000256" key="4">
    <source>
        <dbReference type="ARBA" id="ARBA00022723"/>
    </source>
</evidence>
<dbReference type="PROSITE" id="PS00197">
    <property type="entry name" value="2FE2S_FER_1"/>
    <property type="match status" value="1"/>
</dbReference>
<sequence>MVDSSGAAELLVAAAEPVAEGVLLLTLADPEERPLAPWTPGAHVDLLLDNGLVRSYSLCGDPADPYRYQVAVLLDPQSRGGSAFVHRELATPGTRVRVGLPRNHFALAPAERYLFVAGGIGITPLLPMIRAAEATRADWRLVYAGRSLAAMAFRDELARSYGEGRVTLAPKLETGRRPDLAALLAEAAAEGRTVYCCGPERMVDAVAAACAGWPEGRLRTERFRAEVSADGSEFEVELARSGLSAKVPDGLSILDALEDAGFAEAAFSCREGTCGSCETRVLAGEPDHRDAVLSEAERETAETMMICVSRARTPHLVLDL</sequence>
<name>A0ABW1FX28_9ACTN</name>